<reference evidence="1 2" key="1">
    <citation type="submission" date="2011-11" db="EMBL/GenBank/DDBJ databases">
        <title>The Noncontiguous Finished genome of Desulfosporosinus youngiae DSM 17734.</title>
        <authorList>
            <consortium name="US DOE Joint Genome Institute (JGI-PGF)"/>
            <person name="Lucas S."/>
            <person name="Han J."/>
            <person name="Lapidus A."/>
            <person name="Cheng J.-F."/>
            <person name="Goodwin L."/>
            <person name="Pitluck S."/>
            <person name="Peters L."/>
            <person name="Ovchinnikova G."/>
            <person name="Lu M."/>
            <person name="Land M.L."/>
            <person name="Hauser L."/>
            <person name="Pester M."/>
            <person name="Spring S."/>
            <person name="Ollivier B."/>
            <person name="Rattei T."/>
            <person name="Klenk H.-P."/>
            <person name="Wagner M."/>
            <person name="Loy A."/>
            <person name="Woyke T.J."/>
        </authorList>
    </citation>
    <scope>NUCLEOTIDE SEQUENCE [LARGE SCALE GENOMIC DNA]</scope>
    <source>
        <strain evidence="1 2">DSM 17734</strain>
    </source>
</reference>
<dbReference type="SUPFAM" id="SSF52218">
    <property type="entry name" value="Flavoproteins"/>
    <property type="match status" value="1"/>
</dbReference>
<gene>
    <name evidence="1" type="ORF">DesyoDRAFT_2579</name>
</gene>
<accession>H5XV47</accession>
<organism evidence="1 2">
    <name type="scientific">Desulfosporosinus youngiae DSM 17734</name>
    <dbReference type="NCBI Taxonomy" id="768710"/>
    <lineage>
        <taxon>Bacteria</taxon>
        <taxon>Bacillati</taxon>
        <taxon>Bacillota</taxon>
        <taxon>Clostridia</taxon>
        <taxon>Eubacteriales</taxon>
        <taxon>Desulfitobacteriaceae</taxon>
        <taxon>Desulfosporosinus</taxon>
    </lineage>
</organism>
<dbReference type="AlphaFoldDB" id="H5XV47"/>
<dbReference type="InterPro" id="IPR029039">
    <property type="entry name" value="Flavoprotein-like_sf"/>
</dbReference>
<dbReference type="HOGENOM" id="CLU_111116_0_0_9"/>
<keyword evidence="2" id="KW-1185">Reference proteome</keyword>
<dbReference type="RefSeq" id="WP_007783495.1">
    <property type="nucleotide sequence ID" value="NZ_CM001441.1"/>
</dbReference>
<dbReference type="Proteomes" id="UP000005104">
    <property type="component" value="Chromosome"/>
</dbReference>
<protein>
    <submittedName>
        <fullName evidence="1">Flavodoxin-like protein</fullName>
    </submittedName>
</protein>
<dbReference type="STRING" id="768710.DesyoDRAFT_2579"/>
<dbReference type="eggNOG" id="COG2249">
    <property type="taxonomic scope" value="Bacteria"/>
</dbReference>
<evidence type="ECO:0000313" key="2">
    <source>
        <dbReference type="Proteomes" id="UP000005104"/>
    </source>
</evidence>
<name>H5XV47_9FIRM</name>
<evidence type="ECO:0000313" key="1">
    <source>
        <dbReference type="EMBL" id="EHQ89645.1"/>
    </source>
</evidence>
<dbReference type="Gene3D" id="3.40.50.360">
    <property type="match status" value="1"/>
</dbReference>
<sequence length="228" mass="25908">MKDVVLVSASPKLNERSTSKEFLEMAGSRINSDLFSKTFIDVRKSFLTHSLAEDFAALARADVIIISFPLYYFCLPGMLTRFLVDYQTYCTARGKLNKQVKVYAIVNCGFPEPEINLEAVRVIQSFSRHLNAEFRFGVLIGGGSMMVAAKEAPFMKKAVQKLNSAFASMAADIQAENSTMMESIYIEAKYPFSRPLYYFMGGRGWITMARKNGLKKKELYRKPYRMNE</sequence>
<dbReference type="EMBL" id="CM001441">
    <property type="protein sequence ID" value="EHQ89645.1"/>
    <property type="molecule type" value="Genomic_DNA"/>
</dbReference>
<proteinExistence type="predicted"/>
<dbReference type="OrthoDB" id="1026745at2"/>